<dbReference type="EMBL" id="JABBCP010000007">
    <property type="protein sequence ID" value="NMF56313.1"/>
    <property type="molecule type" value="Genomic_DNA"/>
</dbReference>
<dbReference type="InterPro" id="IPR006115">
    <property type="entry name" value="6PGDH_NADP-bd"/>
</dbReference>
<dbReference type="PANTHER" id="PTHR43060:SF15">
    <property type="entry name" value="3-HYDROXYISOBUTYRATE DEHYDROGENASE-LIKE 1, MITOCHONDRIAL-RELATED"/>
    <property type="match status" value="1"/>
</dbReference>
<comment type="caution">
    <text evidence="3">The sequence shown here is derived from an EMBL/GenBank/DDBJ whole genome shotgun (WGS) entry which is preliminary data.</text>
</comment>
<dbReference type="InterPro" id="IPR008927">
    <property type="entry name" value="6-PGluconate_DH-like_C_sf"/>
</dbReference>
<dbReference type="GO" id="GO:0050661">
    <property type="term" value="F:NADP binding"/>
    <property type="evidence" value="ECO:0007669"/>
    <property type="project" value="InterPro"/>
</dbReference>
<evidence type="ECO:0000259" key="2">
    <source>
        <dbReference type="Pfam" id="PF14833"/>
    </source>
</evidence>
<dbReference type="Proteomes" id="UP000546970">
    <property type="component" value="Unassembled WGS sequence"/>
</dbReference>
<dbReference type="Pfam" id="PF03446">
    <property type="entry name" value="NAD_binding_2"/>
    <property type="match status" value="1"/>
</dbReference>
<evidence type="ECO:0000313" key="4">
    <source>
        <dbReference type="Proteomes" id="UP000546970"/>
    </source>
</evidence>
<dbReference type="RefSeq" id="WP_169277872.1">
    <property type="nucleotide sequence ID" value="NZ_JABBCP010000007.1"/>
</dbReference>
<organism evidence="3 4">
    <name type="scientific">Collinsella acetigenes</name>
    <dbReference type="NCBI Taxonomy" id="2713419"/>
    <lineage>
        <taxon>Bacteria</taxon>
        <taxon>Bacillati</taxon>
        <taxon>Actinomycetota</taxon>
        <taxon>Coriobacteriia</taxon>
        <taxon>Coriobacteriales</taxon>
        <taxon>Coriobacteriaceae</taxon>
        <taxon>Collinsella</taxon>
    </lineage>
</organism>
<dbReference type="Gene3D" id="3.40.50.720">
    <property type="entry name" value="NAD(P)-binding Rossmann-like Domain"/>
    <property type="match status" value="1"/>
</dbReference>
<gene>
    <name evidence="3" type="ORF">HF320_08260</name>
</gene>
<dbReference type="InterPro" id="IPR029154">
    <property type="entry name" value="HIBADH-like_NADP-bd"/>
</dbReference>
<feature type="domain" description="6-phosphogluconate dehydrogenase NADP-binding" evidence="1">
    <location>
        <begin position="8"/>
        <end position="166"/>
    </location>
</feature>
<protein>
    <submittedName>
        <fullName evidence="3">NAD(P)-dependent oxidoreductase</fullName>
    </submittedName>
</protein>
<dbReference type="SUPFAM" id="SSF51735">
    <property type="entry name" value="NAD(P)-binding Rossmann-fold domains"/>
    <property type="match status" value="1"/>
</dbReference>
<reference evidence="3 4" key="1">
    <citation type="submission" date="2020-04" db="EMBL/GenBank/DDBJ databases">
        <title>Collinsella sp. KGMB02528 nov., an anaerobic actinobacterium isolated from human feces.</title>
        <authorList>
            <person name="Han K.-I."/>
            <person name="Eom M.K."/>
            <person name="Kim J.-S."/>
            <person name="Lee K.C."/>
            <person name="Suh M.K."/>
            <person name="Park S.-H."/>
            <person name="Lee J.H."/>
            <person name="Kang S.W."/>
            <person name="Park J.-E."/>
            <person name="Oh B.S."/>
            <person name="Yu S.Y."/>
            <person name="Choi S.-H."/>
            <person name="Lee D.H."/>
            <person name="Yoon H."/>
            <person name="Kim B.-Y."/>
            <person name="Lee J.H."/>
            <person name="Lee J.-S."/>
        </authorList>
    </citation>
    <scope>NUCLEOTIDE SEQUENCE [LARGE SCALE GENOMIC DNA]</scope>
    <source>
        <strain evidence="3 4">KGMB02528</strain>
    </source>
</reference>
<dbReference type="Pfam" id="PF14833">
    <property type="entry name" value="NAD_binding_11"/>
    <property type="match status" value="1"/>
</dbReference>
<dbReference type="Gene3D" id="1.10.1040.10">
    <property type="entry name" value="N-(1-d-carboxylethyl)-l-norvaline Dehydrogenase, domain 2"/>
    <property type="match status" value="1"/>
</dbReference>
<evidence type="ECO:0000313" key="3">
    <source>
        <dbReference type="EMBL" id="NMF56313.1"/>
    </source>
</evidence>
<keyword evidence="4" id="KW-1185">Reference proteome</keyword>
<feature type="domain" description="3-hydroxyisobutyrate dehydrogenase-like NAD-binding" evidence="2">
    <location>
        <begin position="169"/>
        <end position="286"/>
    </location>
</feature>
<evidence type="ECO:0000259" key="1">
    <source>
        <dbReference type="Pfam" id="PF03446"/>
    </source>
</evidence>
<dbReference type="PANTHER" id="PTHR43060">
    <property type="entry name" value="3-HYDROXYISOBUTYRATE DEHYDROGENASE-LIKE 1, MITOCHONDRIAL-RELATED"/>
    <property type="match status" value="1"/>
</dbReference>
<sequence>MSDKKLSVAFIGTGIMGAPIAGHILDAGYPVTVYNRTKAKTDDLVSRGAVWADSPAAAAKDADVVFTMVGYPADVEEIYLSGDGLLAAAKPGAYLIDLTTSAPELARDIAEAAETYGKHAFDCPVTGGDTGAIAGTLTLIVGATDEGIEPVRDILETFSSKIYCFGGPGKGQAAKLANQVALSSCMVGMADALSFAQQMDLDLAETREMILGGTGRSGAMEQLAPKSLDGDWKPGFMVTHFLKDLRLALAAAEEKELALPGADTAFTLYDMLDAIGGSKLGTQAITLLYQEEADAVAAGLDWSLYNPPVHDEGEHECGCGHHHEDGHECCGGHGDHHGHHEGGCCCGGHGHDAE</sequence>
<dbReference type="AlphaFoldDB" id="A0A7X9YJK4"/>
<dbReference type="SUPFAM" id="SSF48179">
    <property type="entry name" value="6-phosphogluconate dehydrogenase C-terminal domain-like"/>
    <property type="match status" value="1"/>
</dbReference>
<dbReference type="InterPro" id="IPR013328">
    <property type="entry name" value="6PGD_dom2"/>
</dbReference>
<proteinExistence type="predicted"/>
<accession>A0A7X9YJK4</accession>
<dbReference type="GO" id="GO:0051287">
    <property type="term" value="F:NAD binding"/>
    <property type="evidence" value="ECO:0007669"/>
    <property type="project" value="InterPro"/>
</dbReference>
<name>A0A7X9YJK4_9ACTN</name>
<dbReference type="InterPro" id="IPR036291">
    <property type="entry name" value="NAD(P)-bd_dom_sf"/>
</dbReference>